<feature type="transmembrane region" description="Helical" evidence="12">
    <location>
        <begin position="781"/>
        <end position="804"/>
    </location>
</feature>
<evidence type="ECO:0000259" key="13">
    <source>
        <dbReference type="SMART" id="SM00831"/>
    </source>
</evidence>
<dbReference type="InterPro" id="IPR044492">
    <property type="entry name" value="P_typ_ATPase_HD_dom"/>
</dbReference>
<dbReference type="InterPro" id="IPR023299">
    <property type="entry name" value="ATPase_P-typ_cyto_dom_N"/>
</dbReference>
<dbReference type="SUPFAM" id="SSF81665">
    <property type="entry name" value="Calcium ATPase, transmembrane domain M"/>
    <property type="match status" value="1"/>
</dbReference>
<feature type="transmembrane region" description="Helical" evidence="12">
    <location>
        <begin position="754"/>
        <end position="775"/>
    </location>
</feature>
<evidence type="ECO:0000256" key="4">
    <source>
        <dbReference type="ARBA" id="ARBA00022692"/>
    </source>
</evidence>
<keyword evidence="8" id="KW-0460">Magnesium</keyword>
<dbReference type="SFLD" id="SFLDF00027">
    <property type="entry name" value="p-type_atpase"/>
    <property type="match status" value="1"/>
</dbReference>
<dbReference type="InterPro" id="IPR059000">
    <property type="entry name" value="ATPase_P-type_domA"/>
</dbReference>
<evidence type="ECO:0000256" key="5">
    <source>
        <dbReference type="ARBA" id="ARBA00022723"/>
    </source>
</evidence>
<dbReference type="FunFam" id="3.40.1110.10:FF:000004">
    <property type="entry name" value="Plasma membrane ATPase"/>
    <property type="match status" value="1"/>
</dbReference>
<evidence type="ECO:0000256" key="3">
    <source>
        <dbReference type="ARBA" id="ARBA00022553"/>
    </source>
</evidence>
<dbReference type="Pfam" id="PF00122">
    <property type="entry name" value="E1-E2_ATPase"/>
    <property type="match status" value="1"/>
</dbReference>
<dbReference type="GO" id="GO:0016887">
    <property type="term" value="F:ATP hydrolysis activity"/>
    <property type="evidence" value="ECO:0007669"/>
    <property type="project" value="InterPro"/>
</dbReference>
<dbReference type="InterPro" id="IPR018303">
    <property type="entry name" value="ATPase_P-typ_P_site"/>
</dbReference>
<dbReference type="InterPro" id="IPR008250">
    <property type="entry name" value="ATPase_P-typ_transduc_dom_A_sf"/>
</dbReference>
<gene>
    <name evidence="14" type="ORF">C5167_024738</name>
</gene>
<dbReference type="AlphaFoldDB" id="A0A4Y7JPF7"/>
<keyword evidence="5" id="KW-0479">Metal-binding</keyword>
<dbReference type="PRINTS" id="PR00119">
    <property type="entry name" value="CATATPASE"/>
</dbReference>
<dbReference type="Gene3D" id="1.20.1110.10">
    <property type="entry name" value="Calcium-transporting ATPase, transmembrane domain"/>
    <property type="match status" value="2"/>
</dbReference>
<name>A0A4Y7JPF7_PAPSO</name>
<dbReference type="InterPro" id="IPR023214">
    <property type="entry name" value="HAD_sf"/>
</dbReference>
<comment type="similarity">
    <text evidence="2">Belongs to the cation transport ATPase (P-type) (TC 3.A.3) family. Type IIIA subfamily.</text>
</comment>
<dbReference type="InterPro" id="IPR004014">
    <property type="entry name" value="ATPase_P-typ_cation-transptr_N"/>
</dbReference>
<sequence>MSSEQLLKAMRADLRFLSMKKVFEILSCTRDGLTEKDARKRLAIFVPNKIEKKKVGESKFLRLLGFMWNPFSWVLGAASVMAIVLANGANWQVFLGNIALIVFNSAISLIEDNKAGKAVASVRASIAPKAMVLRDGWWNKEDAAVLVPGDIIRIKLGDIIPADVRLLEGDPVEIDRSALTGECLTSTDETGNFAFSGSTCVQGEIEAVVIATGACTDYGEHTHLVDTTNQVGQYEKARNSHICGVIHAVLAAIRNFCICSIAVGVVIEIIVMDSHSLAYGPLSDNGNWLPSLVSGAITKRMTVIEELAGMDVLFSDKTGTLTLNKPSVDKDLIEVLMEGVSPHTVILMAARASSIENQDAIDAALVGMLGDVKEARAGIQEVHFLPFNPTDRRTALTYIDNEGKTHRVSKGAPEQILGLAHNKSSIERRVQAAIDKYAERGLRALAVAYQEVPEGMKESLGGPWQFMGLLPLFDPPRHDSAETITMALNVGVNVKMITGDPLAIAKGTGRLLGMGTKNMHTLSSILGENKLHIRMALLREKADGFAGVSPVDKYKMVECFQARKHICGITGDGVNDVPALNQADIGIAVADSTDAARRASDLVLTEPGLSVIINAVLTSRAIFHSMKSCMIYAVSIKIQTVLGFMVLAVIWRFNFPPFMVLIIAILNNGSIMTMARDNVKPSPLPDSWKLSEILVMGIVLGSYLTLLKVSSLQGTGQDTVEKLASAIYLQVSTISQALLFLTRSHRLSFVESPGISLVAAFIVAQLIATLIAVYANWTFAAIQGIGWGWAGVIWLYNVVIYINLDIIKIITRYALIALARRLKWVDTQMELYVSESILINRSICPLKYVSQFDALQWLDIIAALA</sequence>
<evidence type="ECO:0000313" key="15">
    <source>
        <dbReference type="Proteomes" id="UP000316621"/>
    </source>
</evidence>
<dbReference type="Gene3D" id="2.70.150.10">
    <property type="entry name" value="Calcium-transporting ATPase, cytoplasmic transduction domain A"/>
    <property type="match status" value="1"/>
</dbReference>
<dbReference type="Gramene" id="RZC62983">
    <property type="protein sequence ID" value="RZC62983"/>
    <property type="gene ID" value="C5167_024738"/>
</dbReference>
<dbReference type="Pfam" id="PF00702">
    <property type="entry name" value="Hydrolase"/>
    <property type="match status" value="1"/>
</dbReference>
<accession>A0A4Y7JPF7</accession>
<reference evidence="14 15" key="1">
    <citation type="journal article" date="2018" name="Science">
        <title>The opium poppy genome and morphinan production.</title>
        <authorList>
            <person name="Guo L."/>
            <person name="Winzer T."/>
            <person name="Yang X."/>
            <person name="Li Y."/>
            <person name="Ning Z."/>
            <person name="He Z."/>
            <person name="Teodor R."/>
            <person name="Lu Y."/>
            <person name="Bowser T.A."/>
            <person name="Graham I.A."/>
            <person name="Ye K."/>
        </authorList>
    </citation>
    <scope>NUCLEOTIDE SEQUENCE [LARGE SCALE GENOMIC DNA]</scope>
    <source>
        <strain evidence="15">cv. HN1</strain>
        <tissue evidence="14">Leaves</tissue>
    </source>
</reference>
<dbReference type="EMBL" id="CM010719">
    <property type="protein sequence ID" value="RZC62983.1"/>
    <property type="molecule type" value="Genomic_DNA"/>
</dbReference>
<proteinExistence type="inferred from homology"/>
<feature type="transmembrane region" description="Helical" evidence="12">
    <location>
        <begin position="687"/>
        <end position="706"/>
    </location>
</feature>
<dbReference type="GO" id="GO:0046872">
    <property type="term" value="F:metal ion binding"/>
    <property type="evidence" value="ECO:0007669"/>
    <property type="project" value="UniProtKB-KW"/>
</dbReference>
<dbReference type="SUPFAM" id="SSF56784">
    <property type="entry name" value="HAD-like"/>
    <property type="match status" value="1"/>
</dbReference>
<evidence type="ECO:0000256" key="11">
    <source>
        <dbReference type="ARBA" id="ARBA00023136"/>
    </source>
</evidence>
<dbReference type="InterPro" id="IPR001757">
    <property type="entry name" value="P_typ_ATPase"/>
</dbReference>
<comment type="subcellular location">
    <subcellularLocation>
        <location evidence="1">Membrane</location>
        <topology evidence="1">Multi-pass membrane protein</topology>
    </subcellularLocation>
</comment>
<dbReference type="PANTHER" id="PTHR42861">
    <property type="entry name" value="CALCIUM-TRANSPORTING ATPASE"/>
    <property type="match status" value="1"/>
</dbReference>
<dbReference type="Gene3D" id="3.40.50.1000">
    <property type="entry name" value="HAD superfamily/HAD-like"/>
    <property type="match status" value="1"/>
</dbReference>
<dbReference type="SFLD" id="SFLDG00002">
    <property type="entry name" value="C1.7:_P-type_atpase_like"/>
    <property type="match status" value="1"/>
</dbReference>
<dbReference type="Gene3D" id="3.40.1110.10">
    <property type="entry name" value="Calcium-transporting ATPase, cytoplasmic domain N"/>
    <property type="match status" value="1"/>
</dbReference>
<dbReference type="GO" id="GO:0016020">
    <property type="term" value="C:membrane"/>
    <property type="evidence" value="ECO:0007669"/>
    <property type="project" value="UniProtKB-SubCell"/>
</dbReference>
<evidence type="ECO:0000313" key="14">
    <source>
        <dbReference type="EMBL" id="RZC62983.1"/>
    </source>
</evidence>
<evidence type="ECO:0000256" key="9">
    <source>
        <dbReference type="ARBA" id="ARBA00022967"/>
    </source>
</evidence>
<dbReference type="FunFam" id="3.40.50.1000:FF:000211">
    <property type="entry name" value="Plasma membrane ATPase"/>
    <property type="match status" value="1"/>
</dbReference>
<dbReference type="Pfam" id="PF00690">
    <property type="entry name" value="Cation_ATPase_N"/>
    <property type="match status" value="1"/>
</dbReference>
<evidence type="ECO:0000256" key="12">
    <source>
        <dbReference type="SAM" id="Phobius"/>
    </source>
</evidence>
<dbReference type="SMART" id="SM00831">
    <property type="entry name" value="Cation_ATPase_N"/>
    <property type="match status" value="1"/>
</dbReference>
<dbReference type="STRING" id="3469.A0A4Y7JPF7"/>
<keyword evidence="4 12" id="KW-0812">Transmembrane</keyword>
<evidence type="ECO:0000256" key="8">
    <source>
        <dbReference type="ARBA" id="ARBA00022842"/>
    </source>
</evidence>
<feature type="transmembrane region" description="Helical" evidence="12">
    <location>
        <begin position="60"/>
        <end position="85"/>
    </location>
</feature>
<feature type="domain" description="Cation-transporting P-type ATPase N-terminal" evidence="13">
    <location>
        <begin position="13"/>
        <end position="87"/>
    </location>
</feature>
<keyword evidence="10 12" id="KW-1133">Transmembrane helix</keyword>
<evidence type="ECO:0000256" key="2">
    <source>
        <dbReference type="ARBA" id="ARBA00008804"/>
    </source>
</evidence>
<feature type="transmembrane region" description="Helical" evidence="12">
    <location>
        <begin position="91"/>
        <end position="110"/>
    </location>
</feature>
<keyword evidence="7" id="KW-0067">ATP-binding</keyword>
<keyword evidence="6" id="KW-0547">Nucleotide-binding</keyword>
<dbReference type="PRINTS" id="PR00120">
    <property type="entry name" value="HATPASE"/>
</dbReference>
<dbReference type="InterPro" id="IPR036412">
    <property type="entry name" value="HAD-like_sf"/>
</dbReference>
<dbReference type="FunFam" id="2.70.150.10:FF:000004">
    <property type="entry name" value="Plasma membrane ATPase"/>
    <property type="match status" value="1"/>
</dbReference>
<dbReference type="PROSITE" id="PS00154">
    <property type="entry name" value="ATPASE_E1_E2"/>
    <property type="match status" value="1"/>
</dbReference>
<feature type="transmembrane region" description="Helical" evidence="12">
    <location>
        <begin position="629"/>
        <end position="651"/>
    </location>
</feature>
<keyword evidence="15" id="KW-1185">Reference proteome</keyword>
<dbReference type="SUPFAM" id="SSF81653">
    <property type="entry name" value="Calcium ATPase, transduction domain A"/>
    <property type="match status" value="1"/>
</dbReference>
<keyword evidence="11 12" id="KW-0472">Membrane</keyword>
<protein>
    <recommendedName>
        <fullName evidence="13">Cation-transporting P-type ATPase N-terminal domain-containing protein</fullName>
    </recommendedName>
</protein>
<evidence type="ECO:0000256" key="1">
    <source>
        <dbReference type="ARBA" id="ARBA00004141"/>
    </source>
</evidence>
<dbReference type="NCBIfam" id="TIGR01494">
    <property type="entry name" value="ATPase_P-type"/>
    <property type="match status" value="2"/>
</dbReference>
<evidence type="ECO:0000256" key="6">
    <source>
        <dbReference type="ARBA" id="ARBA00022741"/>
    </source>
</evidence>
<dbReference type="InterPro" id="IPR023298">
    <property type="entry name" value="ATPase_P-typ_TM_dom_sf"/>
</dbReference>
<keyword evidence="9" id="KW-1278">Translocase</keyword>
<evidence type="ECO:0000256" key="7">
    <source>
        <dbReference type="ARBA" id="ARBA00022840"/>
    </source>
</evidence>
<organism evidence="14 15">
    <name type="scientific">Papaver somniferum</name>
    <name type="common">Opium poppy</name>
    <dbReference type="NCBI Taxonomy" id="3469"/>
    <lineage>
        <taxon>Eukaryota</taxon>
        <taxon>Viridiplantae</taxon>
        <taxon>Streptophyta</taxon>
        <taxon>Embryophyta</taxon>
        <taxon>Tracheophyta</taxon>
        <taxon>Spermatophyta</taxon>
        <taxon>Magnoliopsida</taxon>
        <taxon>Ranunculales</taxon>
        <taxon>Papaveraceae</taxon>
        <taxon>Papaveroideae</taxon>
        <taxon>Papaver</taxon>
    </lineage>
</organism>
<keyword evidence="3" id="KW-0597">Phosphoprotein</keyword>
<dbReference type="SFLD" id="SFLDS00003">
    <property type="entry name" value="Haloacid_Dehalogenase"/>
    <property type="match status" value="1"/>
</dbReference>
<evidence type="ECO:0000256" key="10">
    <source>
        <dbReference type="ARBA" id="ARBA00022989"/>
    </source>
</evidence>
<dbReference type="GO" id="GO:0005524">
    <property type="term" value="F:ATP binding"/>
    <property type="evidence" value="ECO:0007669"/>
    <property type="project" value="UniProtKB-KW"/>
</dbReference>
<dbReference type="Proteomes" id="UP000316621">
    <property type="component" value="Chromosome 5"/>
</dbReference>
<feature type="transmembrane region" description="Helical" evidence="12">
    <location>
        <begin position="657"/>
        <end position="675"/>
    </location>
</feature>